<dbReference type="PANTHER" id="PTHR43632:SF1">
    <property type="entry name" value="PERMEASE COMPONENT OF TUNGSTATE ABC TRANSPORTER"/>
    <property type="match status" value="1"/>
</dbReference>
<keyword evidence="4 5" id="KW-0472">Membrane</keyword>
<dbReference type="Pfam" id="PF00528">
    <property type="entry name" value="BPD_transp_1"/>
    <property type="match status" value="1"/>
</dbReference>
<comment type="subcellular location">
    <subcellularLocation>
        <location evidence="1 5">Cell membrane</location>
        <topology evidence="1 5">Multi-pass membrane protein</topology>
    </subcellularLocation>
</comment>
<evidence type="ECO:0000256" key="3">
    <source>
        <dbReference type="ARBA" id="ARBA00022989"/>
    </source>
</evidence>
<feature type="transmembrane region" description="Helical" evidence="5">
    <location>
        <begin position="61"/>
        <end position="83"/>
    </location>
</feature>
<evidence type="ECO:0000256" key="4">
    <source>
        <dbReference type="ARBA" id="ARBA00023136"/>
    </source>
</evidence>
<accession>A0A9X3CRR6</accession>
<feature type="transmembrane region" description="Helical" evidence="5">
    <location>
        <begin position="155"/>
        <end position="180"/>
    </location>
</feature>
<dbReference type="InterPro" id="IPR049783">
    <property type="entry name" value="ABC_perm_TupB-like"/>
</dbReference>
<evidence type="ECO:0000256" key="5">
    <source>
        <dbReference type="RuleBase" id="RU363032"/>
    </source>
</evidence>
<dbReference type="AlphaFoldDB" id="A0A9X3CRR6"/>
<dbReference type="NCBIfam" id="NF038017">
    <property type="entry name" value="ABC_perm1"/>
    <property type="match status" value="1"/>
</dbReference>
<protein>
    <submittedName>
        <fullName evidence="7">ABC transporter permease</fullName>
    </submittedName>
</protein>
<evidence type="ECO:0000313" key="7">
    <source>
        <dbReference type="EMBL" id="MCW8348512.1"/>
    </source>
</evidence>
<name>A0A9X3CRR6_9VIBR</name>
<feature type="transmembrane region" description="Helical" evidence="5">
    <location>
        <begin position="103"/>
        <end position="122"/>
    </location>
</feature>
<keyword evidence="2 5" id="KW-0812">Transmembrane</keyword>
<sequence>MSITETTMEAFGLLFSLDRELWKIVAVSFSVSISAVSLVVLPAILFSYLLAYSNFPGKWMLLSLVNTLQAIPTVVIGLLLYMLLSRSGPLGDWQMLFTQKAMIVGQMLICFPVLVSMMHGALQSTDRRAMETSITLGVSRTRTLMTLIWESRFPLLAAVVAGFSRIVTEVGCSMMVGGNIMGLTRNIPTAIAMESHKGAFAQGVALGIVLLLLALVLNFMLSSMRGKGVLRTH</sequence>
<keyword evidence="3 5" id="KW-1133">Transmembrane helix</keyword>
<dbReference type="GO" id="GO:0005886">
    <property type="term" value="C:plasma membrane"/>
    <property type="evidence" value="ECO:0007669"/>
    <property type="project" value="UniProtKB-SubCell"/>
</dbReference>
<gene>
    <name evidence="7" type="ORF">MD535_21230</name>
</gene>
<dbReference type="Gene3D" id="1.10.3720.10">
    <property type="entry name" value="MetI-like"/>
    <property type="match status" value="1"/>
</dbReference>
<feature type="domain" description="ABC transmembrane type-1" evidence="6">
    <location>
        <begin position="25"/>
        <end position="221"/>
    </location>
</feature>
<organism evidence="7 8">
    <name type="scientific">Vibrio qingdaonensis</name>
    <dbReference type="NCBI Taxonomy" id="2829491"/>
    <lineage>
        <taxon>Bacteria</taxon>
        <taxon>Pseudomonadati</taxon>
        <taxon>Pseudomonadota</taxon>
        <taxon>Gammaproteobacteria</taxon>
        <taxon>Vibrionales</taxon>
        <taxon>Vibrionaceae</taxon>
        <taxon>Vibrio</taxon>
    </lineage>
</organism>
<evidence type="ECO:0000256" key="1">
    <source>
        <dbReference type="ARBA" id="ARBA00004651"/>
    </source>
</evidence>
<evidence type="ECO:0000259" key="6">
    <source>
        <dbReference type="PROSITE" id="PS50928"/>
    </source>
</evidence>
<feature type="transmembrane region" description="Helical" evidence="5">
    <location>
        <begin position="24"/>
        <end position="49"/>
    </location>
</feature>
<feature type="transmembrane region" description="Helical" evidence="5">
    <location>
        <begin position="200"/>
        <end position="221"/>
    </location>
</feature>
<comment type="caution">
    <text evidence="7">The sequence shown here is derived from an EMBL/GenBank/DDBJ whole genome shotgun (WGS) entry which is preliminary data.</text>
</comment>
<dbReference type="GO" id="GO:0055085">
    <property type="term" value="P:transmembrane transport"/>
    <property type="evidence" value="ECO:0007669"/>
    <property type="project" value="InterPro"/>
</dbReference>
<dbReference type="PROSITE" id="PS50928">
    <property type="entry name" value="ABC_TM1"/>
    <property type="match status" value="1"/>
</dbReference>
<dbReference type="RefSeq" id="WP_265677033.1">
    <property type="nucleotide sequence ID" value="NZ_JAKRRY010000040.1"/>
</dbReference>
<dbReference type="SUPFAM" id="SSF161098">
    <property type="entry name" value="MetI-like"/>
    <property type="match status" value="1"/>
</dbReference>
<dbReference type="InterPro" id="IPR035906">
    <property type="entry name" value="MetI-like_sf"/>
</dbReference>
<evidence type="ECO:0000313" key="8">
    <source>
        <dbReference type="Proteomes" id="UP001155587"/>
    </source>
</evidence>
<keyword evidence="5" id="KW-0813">Transport</keyword>
<dbReference type="CDD" id="cd06261">
    <property type="entry name" value="TM_PBP2"/>
    <property type="match status" value="1"/>
</dbReference>
<proteinExistence type="inferred from homology"/>
<dbReference type="InterPro" id="IPR000515">
    <property type="entry name" value="MetI-like"/>
</dbReference>
<dbReference type="PANTHER" id="PTHR43632">
    <property type="entry name" value="PERMEASE COMPONENT OF TUNGSTATE ABC TRANSPORTER"/>
    <property type="match status" value="1"/>
</dbReference>
<dbReference type="FunFam" id="1.10.3720.10:FF:000140">
    <property type="entry name" value="ABC transporter, permease protein"/>
    <property type="match status" value="1"/>
</dbReference>
<evidence type="ECO:0000256" key="2">
    <source>
        <dbReference type="ARBA" id="ARBA00022692"/>
    </source>
</evidence>
<dbReference type="Proteomes" id="UP001155587">
    <property type="component" value="Unassembled WGS sequence"/>
</dbReference>
<reference evidence="7" key="1">
    <citation type="submission" date="2022-02" db="EMBL/GenBank/DDBJ databases">
        <title>Vibrio sp. nov, a new bacterium isolated from seawater.</title>
        <authorList>
            <person name="Yuan Y."/>
        </authorList>
    </citation>
    <scope>NUCLEOTIDE SEQUENCE</scope>
    <source>
        <strain evidence="7">ZSDZ65</strain>
    </source>
</reference>
<keyword evidence="8" id="KW-1185">Reference proteome</keyword>
<dbReference type="EMBL" id="JAKRRY010000040">
    <property type="protein sequence ID" value="MCW8348512.1"/>
    <property type="molecule type" value="Genomic_DNA"/>
</dbReference>
<comment type="similarity">
    <text evidence="5">Belongs to the binding-protein-dependent transport system permease family.</text>
</comment>